<dbReference type="EMBL" id="SGPM01000324">
    <property type="protein sequence ID" value="THH26647.1"/>
    <property type="molecule type" value="Genomic_DNA"/>
</dbReference>
<dbReference type="AlphaFoldDB" id="A0A4S4MMZ2"/>
<dbReference type="Proteomes" id="UP000308730">
    <property type="component" value="Unassembled WGS sequence"/>
</dbReference>
<sequence length="59" mass="6595">MPETIPTTQEAVWIESLKGAWVVRPNTVPTPEAGEVLVRLEAARLNLVDWKINDYDFGG</sequence>
<proteinExistence type="predicted"/>
<dbReference type="InterPro" id="IPR011032">
    <property type="entry name" value="GroES-like_sf"/>
</dbReference>
<evidence type="ECO:0000313" key="1">
    <source>
        <dbReference type="EMBL" id="THH26647.1"/>
    </source>
</evidence>
<name>A0A4S4MMZ2_9APHY</name>
<dbReference type="OrthoDB" id="3233595at2759"/>
<protein>
    <submittedName>
        <fullName evidence="1">Uncharacterized protein</fullName>
    </submittedName>
</protein>
<evidence type="ECO:0000313" key="2">
    <source>
        <dbReference type="Proteomes" id="UP000308730"/>
    </source>
</evidence>
<dbReference type="SUPFAM" id="SSF50129">
    <property type="entry name" value="GroES-like"/>
    <property type="match status" value="1"/>
</dbReference>
<reference evidence="1 2" key="1">
    <citation type="submission" date="2019-02" db="EMBL/GenBank/DDBJ databases">
        <title>Genome sequencing of the rare red list fungi Antrodiella citrinella (Flaviporus citrinellus).</title>
        <authorList>
            <person name="Buettner E."/>
            <person name="Kellner H."/>
        </authorList>
    </citation>
    <scope>NUCLEOTIDE SEQUENCE [LARGE SCALE GENOMIC DNA]</scope>
    <source>
        <strain evidence="1 2">DSM 108506</strain>
    </source>
</reference>
<organism evidence="1 2">
    <name type="scientific">Antrodiella citrinella</name>
    <dbReference type="NCBI Taxonomy" id="2447956"/>
    <lineage>
        <taxon>Eukaryota</taxon>
        <taxon>Fungi</taxon>
        <taxon>Dikarya</taxon>
        <taxon>Basidiomycota</taxon>
        <taxon>Agaricomycotina</taxon>
        <taxon>Agaricomycetes</taxon>
        <taxon>Polyporales</taxon>
        <taxon>Steccherinaceae</taxon>
        <taxon>Antrodiella</taxon>
    </lineage>
</organism>
<keyword evidence="2" id="KW-1185">Reference proteome</keyword>
<dbReference type="Gene3D" id="3.90.180.10">
    <property type="entry name" value="Medium-chain alcohol dehydrogenases, catalytic domain"/>
    <property type="match status" value="1"/>
</dbReference>
<accession>A0A4S4MMZ2</accession>
<comment type="caution">
    <text evidence="1">The sequence shown here is derived from an EMBL/GenBank/DDBJ whole genome shotgun (WGS) entry which is preliminary data.</text>
</comment>
<gene>
    <name evidence="1" type="ORF">EUX98_g7547</name>
</gene>